<name>A0AAV9JXH7_9PEZI</name>
<accession>A0AAV9JXH7</accession>
<evidence type="ECO:0000313" key="1">
    <source>
        <dbReference type="EMBL" id="KAK4549782.1"/>
    </source>
</evidence>
<dbReference type="EMBL" id="JAVFHQ010000003">
    <property type="protein sequence ID" value="KAK4549782.1"/>
    <property type="molecule type" value="Genomic_DNA"/>
</dbReference>
<sequence length="290" mass="32871">MVQYAARAASHKAYNVHEDYWKLSNSDDLSHDQVTTALTSLGYTFSTSVPDARLKQLLSRAERSLISYEKCDREELAGFCTSRKLTFTGEDDVTPLLKILEHADEGAKFVRFTELPAEMRVRIYGLHFETLGTAFEAPVQPPIAKASRLLRTEALPVFYQSITFLITIHLNFQRNSHDYCVSTAMLMRPEAFWTQLPQRHLAMITTLRIEDVVRNETTPTYVVKLGGNPETWSVVQVGADPSDDVVLKQQERALQILIDAMAARSGSNGLQRGDLQEFVDRFNVNWVTRV</sequence>
<evidence type="ECO:0000313" key="2">
    <source>
        <dbReference type="Proteomes" id="UP001324427"/>
    </source>
</evidence>
<dbReference type="Proteomes" id="UP001324427">
    <property type="component" value="Unassembled WGS sequence"/>
</dbReference>
<comment type="caution">
    <text evidence="1">The sequence shown here is derived from an EMBL/GenBank/DDBJ whole genome shotgun (WGS) entry which is preliminary data.</text>
</comment>
<dbReference type="AlphaFoldDB" id="A0AAV9JXH7"/>
<proteinExistence type="predicted"/>
<reference evidence="1 2" key="1">
    <citation type="submission" date="2021-11" db="EMBL/GenBank/DDBJ databases">
        <title>Black yeast isolated from Biological Soil Crust.</title>
        <authorList>
            <person name="Kurbessoian T."/>
        </authorList>
    </citation>
    <scope>NUCLEOTIDE SEQUENCE [LARGE SCALE GENOMIC DNA]</scope>
    <source>
        <strain evidence="1 2">CCFEE 5522</strain>
    </source>
</reference>
<gene>
    <name evidence="1" type="ORF">LTR36_005083</name>
</gene>
<keyword evidence="2" id="KW-1185">Reference proteome</keyword>
<organism evidence="1 2">
    <name type="scientific">Oleoguttula mirabilis</name>
    <dbReference type="NCBI Taxonomy" id="1507867"/>
    <lineage>
        <taxon>Eukaryota</taxon>
        <taxon>Fungi</taxon>
        <taxon>Dikarya</taxon>
        <taxon>Ascomycota</taxon>
        <taxon>Pezizomycotina</taxon>
        <taxon>Dothideomycetes</taxon>
        <taxon>Dothideomycetidae</taxon>
        <taxon>Mycosphaerellales</taxon>
        <taxon>Teratosphaeriaceae</taxon>
        <taxon>Oleoguttula</taxon>
    </lineage>
</organism>
<protein>
    <submittedName>
        <fullName evidence="1">Uncharacterized protein</fullName>
    </submittedName>
</protein>